<comment type="caution">
    <text evidence="2">The sequence shown here is derived from an EMBL/GenBank/DDBJ whole genome shotgun (WGS) entry which is preliminary data.</text>
</comment>
<dbReference type="Gene3D" id="2.60.40.640">
    <property type="match status" value="1"/>
</dbReference>
<evidence type="ECO:0000313" key="2">
    <source>
        <dbReference type="EMBL" id="KAH3672150.1"/>
    </source>
</evidence>
<dbReference type="AlphaFoldDB" id="A0A9P8PIA8"/>
<accession>A0A9P8PIA8</accession>
<proteinExistence type="predicted"/>
<evidence type="ECO:0000256" key="1">
    <source>
        <dbReference type="SAM" id="MobiDB-lite"/>
    </source>
</evidence>
<reference evidence="2" key="2">
    <citation type="submission" date="2021-01" db="EMBL/GenBank/DDBJ databases">
        <authorList>
            <person name="Schikora-Tamarit M.A."/>
        </authorList>
    </citation>
    <scope>NUCLEOTIDE SEQUENCE</scope>
    <source>
        <strain evidence="2">CBS2887</strain>
    </source>
</reference>
<name>A0A9P8PIA8_WICPI</name>
<dbReference type="InterPro" id="IPR014752">
    <property type="entry name" value="Arrestin-like_C"/>
</dbReference>
<dbReference type="GO" id="GO:0070086">
    <property type="term" value="P:ubiquitin-dependent endocytosis"/>
    <property type="evidence" value="ECO:0007669"/>
    <property type="project" value="TreeGrafter"/>
</dbReference>
<dbReference type="GO" id="GO:0030674">
    <property type="term" value="F:protein-macromolecule adaptor activity"/>
    <property type="evidence" value="ECO:0007669"/>
    <property type="project" value="TreeGrafter"/>
</dbReference>
<dbReference type="GO" id="GO:0005829">
    <property type="term" value="C:cytosol"/>
    <property type="evidence" value="ECO:0007669"/>
    <property type="project" value="TreeGrafter"/>
</dbReference>
<dbReference type="EMBL" id="JAEUBG010005854">
    <property type="protein sequence ID" value="KAH3672150.1"/>
    <property type="molecule type" value="Genomic_DNA"/>
</dbReference>
<organism evidence="2 3">
    <name type="scientific">Wickerhamomyces pijperi</name>
    <name type="common">Yeast</name>
    <name type="synonym">Pichia pijperi</name>
    <dbReference type="NCBI Taxonomy" id="599730"/>
    <lineage>
        <taxon>Eukaryota</taxon>
        <taxon>Fungi</taxon>
        <taxon>Dikarya</taxon>
        <taxon>Ascomycota</taxon>
        <taxon>Saccharomycotina</taxon>
        <taxon>Saccharomycetes</taxon>
        <taxon>Phaffomycetales</taxon>
        <taxon>Wickerhamomycetaceae</taxon>
        <taxon>Wickerhamomyces</taxon>
    </lineage>
</organism>
<evidence type="ECO:0008006" key="4">
    <source>
        <dbReference type="Google" id="ProtNLM"/>
    </source>
</evidence>
<dbReference type="CDD" id="cd22952">
    <property type="entry name" value="ART10-like"/>
    <property type="match status" value="1"/>
</dbReference>
<dbReference type="GO" id="GO:0005886">
    <property type="term" value="C:plasma membrane"/>
    <property type="evidence" value="ECO:0007669"/>
    <property type="project" value="TreeGrafter"/>
</dbReference>
<dbReference type="OrthoDB" id="3978010at2759"/>
<gene>
    <name evidence="2" type="ORF">WICPIJ_010119</name>
</gene>
<protein>
    <recommendedName>
        <fullName evidence="4">Arrestin-like N-terminal domain-containing protein</fullName>
    </recommendedName>
</protein>
<reference evidence="2" key="1">
    <citation type="journal article" date="2021" name="Open Biol.">
        <title>Shared evolutionary footprints suggest mitochondrial oxidative damage underlies multiple complex I losses in fungi.</title>
        <authorList>
            <person name="Schikora-Tamarit M.A."/>
            <person name="Marcet-Houben M."/>
            <person name="Nosek J."/>
            <person name="Gabaldon T."/>
        </authorList>
    </citation>
    <scope>NUCLEOTIDE SEQUENCE</scope>
    <source>
        <strain evidence="2">CBS2887</strain>
    </source>
</reference>
<dbReference type="InterPro" id="IPR050357">
    <property type="entry name" value="Arrestin_domain-protein"/>
</dbReference>
<sequence>MKKSTKKSTAPYDITLSLTPSTHPLGYTPLELIHGSVQLTIRKTLNLNCIEVEILGESISWLNIKKRDKNNGKPKVTQVEERHGLLKIGRIVFPDGRDRDVRVETFQSFDNGSGSSTPEYILGPGSYEFEFQLEIPLNCQCFNIDLQQRRQQARKSSSSSLLSQLSISAHNTNSASEMNPDQSVSHALVSLPPSLNGPDDFYYIHYLITATIYRPTKSSQYIRQHSDQNITLSQPLRLVPFTPIKYHNEEYSLTSNSSSSQTFIRKQAMFNEKIPEIIAVKYNKSDNIYNQTLSIPSSKVPFGLEVRLKNDGVMALGQSLVFKLFIVSHNNPQRYLNPNGKSSKLGLIILKHLKLTLHSLTEVSSHGISHIDKKRHRISDVRTQGHIDLAYSQLSKSHSLISDKKIYEIQLPNSLYENENIPLNIAPSFQSCHLKRWYVLEISAVFEDPLAEYTSNGSRSKYLEITLDCPLTLISGVEIPRGESRELRRTSNNEVVERREVRRAPPRRLPSYGEATMLQNDTRG</sequence>
<evidence type="ECO:0000313" key="3">
    <source>
        <dbReference type="Proteomes" id="UP000774326"/>
    </source>
</evidence>
<dbReference type="Proteomes" id="UP000774326">
    <property type="component" value="Unassembled WGS sequence"/>
</dbReference>
<dbReference type="GO" id="GO:0031625">
    <property type="term" value="F:ubiquitin protein ligase binding"/>
    <property type="evidence" value="ECO:0007669"/>
    <property type="project" value="TreeGrafter"/>
</dbReference>
<dbReference type="PANTHER" id="PTHR11188">
    <property type="entry name" value="ARRESTIN DOMAIN CONTAINING PROTEIN"/>
    <property type="match status" value="1"/>
</dbReference>
<dbReference type="PANTHER" id="PTHR11188:SF17">
    <property type="entry name" value="FI21816P1"/>
    <property type="match status" value="1"/>
</dbReference>
<feature type="region of interest" description="Disordered" evidence="1">
    <location>
        <begin position="498"/>
        <end position="524"/>
    </location>
</feature>
<keyword evidence="3" id="KW-1185">Reference proteome</keyword>